<evidence type="ECO:0000256" key="2">
    <source>
        <dbReference type="ARBA" id="ARBA00022448"/>
    </source>
</evidence>
<evidence type="ECO:0000313" key="9">
    <source>
        <dbReference type="EMBL" id="KMZ66664.1"/>
    </source>
</evidence>
<keyword evidence="6" id="KW-1133">Transmembrane helix</keyword>
<dbReference type="InterPro" id="IPR027417">
    <property type="entry name" value="P-loop_NTPase"/>
</dbReference>
<dbReference type="PROSITE" id="PS00211">
    <property type="entry name" value="ABC_TRANSPORTER_1"/>
    <property type="match status" value="1"/>
</dbReference>
<dbReference type="GO" id="GO:0016887">
    <property type="term" value="F:ATP hydrolysis activity"/>
    <property type="evidence" value="ECO:0007669"/>
    <property type="project" value="InterPro"/>
</dbReference>
<dbReference type="InterPro" id="IPR003439">
    <property type="entry name" value="ABC_transporter-like_ATP-bd"/>
</dbReference>
<keyword evidence="3" id="KW-0812">Transmembrane</keyword>
<comment type="caution">
    <text evidence="9">The sequence shown here is derived from an EMBL/GenBank/DDBJ whole genome shotgun (WGS) entry which is preliminary data.</text>
</comment>
<dbReference type="STRING" id="29655.A0A0K9PCH3"/>
<sequence>MSSVQSVAGDGEDREATTATLATPSRFGELFKHVGDATGENHYPHHSLDCDQRYINQPFVLAFTHLTYSVKLPKKLFSGKQSSAAGTRILLNSVSGEAREGEIMAILGASGSGKSTLIDALAGGIRKESLQGCVTLNSERVDEGTGQIMKVISAYVRQDDLLFPMLTVEETLMFSAEFRLPRSLSKSMKKTRVQALMEQLGLCAVAKTIIGDEVHRGISGGERRRVSIGIDIIHDPIILFLDEPTSGLDSTSAFMVVNVLRKIARTGSIVIMSIHQHKHQNSRSS</sequence>
<evidence type="ECO:0000256" key="5">
    <source>
        <dbReference type="ARBA" id="ARBA00022840"/>
    </source>
</evidence>
<gene>
    <name evidence="9" type="ORF">ZOSMA_28G00200</name>
</gene>
<dbReference type="SMART" id="SM00382">
    <property type="entry name" value="AAA"/>
    <property type="match status" value="1"/>
</dbReference>
<dbReference type="SUPFAM" id="SSF52540">
    <property type="entry name" value="P-loop containing nucleoside triphosphate hydrolases"/>
    <property type="match status" value="1"/>
</dbReference>
<dbReference type="InterPro" id="IPR017871">
    <property type="entry name" value="ABC_transporter-like_CS"/>
</dbReference>
<evidence type="ECO:0000256" key="3">
    <source>
        <dbReference type="ARBA" id="ARBA00022692"/>
    </source>
</evidence>
<evidence type="ECO:0000256" key="7">
    <source>
        <dbReference type="ARBA" id="ARBA00023136"/>
    </source>
</evidence>
<organism evidence="9 10">
    <name type="scientific">Zostera marina</name>
    <name type="common">Eelgrass</name>
    <dbReference type="NCBI Taxonomy" id="29655"/>
    <lineage>
        <taxon>Eukaryota</taxon>
        <taxon>Viridiplantae</taxon>
        <taxon>Streptophyta</taxon>
        <taxon>Embryophyta</taxon>
        <taxon>Tracheophyta</taxon>
        <taxon>Spermatophyta</taxon>
        <taxon>Magnoliopsida</taxon>
        <taxon>Liliopsida</taxon>
        <taxon>Zosteraceae</taxon>
        <taxon>Zostera</taxon>
    </lineage>
</organism>
<dbReference type="InterPro" id="IPR003593">
    <property type="entry name" value="AAA+_ATPase"/>
</dbReference>
<dbReference type="InterPro" id="IPR050352">
    <property type="entry name" value="ABCG_transporters"/>
</dbReference>
<dbReference type="OMA" id="INEFEMM"/>
<keyword evidence="2" id="KW-0813">Transport</keyword>
<keyword evidence="4" id="KW-0547">Nucleotide-binding</keyword>
<name>A0A0K9PCH3_ZOSMR</name>
<keyword evidence="10" id="KW-1185">Reference proteome</keyword>
<proteinExistence type="predicted"/>
<keyword evidence="5" id="KW-0067">ATP-binding</keyword>
<dbReference type="EMBL" id="LFYR01000958">
    <property type="protein sequence ID" value="KMZ66664.1"/>
    <property type="molecule type" value="Genomic_DNA"/>
</dbReference>
<evidence type="ECO:0000256" key="1">
    <source>
        <dbReference type="ARBA" id="ARBA00004141"/>
    </source>
</evidence>
<keyword evidence="7" id="KW-0472">Membrane</keyword>
<dbReference type="Proteomes" id="UP000036987">
    <property type="component" value="Unassembled WGS sequence"/>
</dbReference>
<reference evidence="10" key="1">
    <citation type="journal article" date="2016" name="Nature">
        <title>The genome of the seagrass Zostera marina reveals angiosperm adaptation to the sea.</title>
        <authorList>
            <person name="Olsen J.L."/>
            <person name="Rouze P."/>
            <person name="Verhelst B."/>
            <person name="Lin Y.-C."/>
            <person name="Bayer T."/>
            <person name="Collen J."/>
            <person name="Dattolo E."/>
            <person name="De Paoli E."/>
            <person name="Dittami S."/>
            <person name="Maumus F."/>
            <person name="Michel G."/>
            <person name="Kersting A."/>
            <person name="Lauritano C."/>
            <person name="Lohaus R."/>
            <person name="Toepel M."/>
            <person name="Tonon T."/>
            <person name="Vanneste K."/>
            <person name="Amirebrahimi M."/>
            <person name="Brakel J."/>
            <person name="Bostroem C."/>
            <person name="Chovatia M."/>
            <person name="Grimwood J."/>
            <person name="Jenkins J.W."/>
            <person name="Jueterbock A."/>
            <person name="Mraz A."/>
            <person name="Stam W.T."/>
            <person name="Tice H."/>
            <person name="Bornberg-Bauer E."/>
            <person name="Green P.J."/>
            <person name="Pearson G.A."/>
            <person name="Procaccini G."/>
            <person name="Duarte C.M."/>
            <person name="Schmutz J."/>
            <person name="Reusch T.B.H."/>
            <person name="Van de Peer Y."/>
        </authorList>
    </citation>
    <scope>NUCLEOTIDE SEQUENCE [LARGE SCALE GENOMIC DNA]</scope>
    <source>
        <strain evidence="10">cv. Finnish</strain>
    </source>
</reference>
<dbReference type="PANTHER" id="PTHR48041">
    <property type="entry name" value="ABC TRANSPORTER G FAMILY MEMBER 28"/>
    <property type="match status" value="1"/>
</dbReference>
<dbReference type="AlphaFoldDB" id="A0A0K9PCH3"/>
<evidence type="ECO:0000259" key="8">
    <source>
        <dbReference type="PROSITE" id="PS50893"/>
    </source>
</evidence>
<dbReference type="Gene3D" id="3.40.50.300">
    <property type="entry name" value="P-loop containing nucleotide triphosphate hydrolases"/>
    <property type="match status" value="1"/>
</dbReference>
<feature type="domain" description="ABC transporter" evidence="8">
    <location>
        <begin position="70"/>
        <end position="285"/>
    </location>
</feature>
<dbReference type="GO" id="GO:0005524">
    <property type="term" value="F:ATP binding"/>
    <property type="evidence" value="ECO:0007669"/>
    <property type="project" value="UniProtKB-KW"/>
</dbReference>
<dbReference type="PROSITE" id="PS50893">
    <property type="entry name" value="ABC_TRANSPORTER_2"/>
    <property type="match status" value="1"/>
</dbReference>
<dbReference type="GO" id="GO:0016020">
    <property type="term" value="C:membrane"/>
    <property type="evidence" value="ECO:0007669"/>
    <property type="project" value="UniProtKB-SubCell"/>
</dbReference>
<dbReference type="PANTHER" id="PTHR48041:SF11">
    <property type="entry name" value="ABC TRANSPORTER G FAMILY MEMBER 16"/>
    <property type="match status" value="1"/>
</dbReference>
<dbReference type="Pfam" id="PF00005">
    <property type="entry name" value="ABC_tran"/>
    <property type="match status" value="1"/>
</dbReference>
<evidence type="ECO:0000256" key="6">
    <source>
        <dbReference type="ARBA" id="ARBA00022989"/>
    </source>
</evidence>
<evidence type="ECO:0000313" key="10">
    <source>
        <dbReference type="Proteomes" id="UP000036987"/>
    </source>
</evidence>
<dbReference type="OrthoDB" id="785563at2759"/>
<comment type="subcellular location">
    <subcellularLocation>
        <location evidence="1">Membrane</location>
        <topology evidence="1">Multi-pass membrane protein</topology>
    </subcellularLocation>
</comment>
<protein>
    <recommendedName>
        <fullName evidence="8">ABC transporter domain-containing protein</fullName>
    </recommendedName>
</protein>
<evidence type="ECO:0000256" key="4">
    <source>
        <dbReference type="ARBA" id="ARBA00022741"/>
    </source>
</evidence>
<accession>A0A0K9PCH3</accession>